<dbReference type="InterPro" id="IPR012533">
    <property type="entry name" value="YcnI-copper_dom"/>
</dbReference>
<gene>
    <name evidence="2" type="ORF">UFOPK1908_01213</name>
    <name evidence="3" type="ORF">UFOPK3576_01494</name>
</gene>
<organism evidence="2">
    <name type="scientific">freshwater metagenome</name>
    <dbReference type="NCBI Taxonomy" id="449393"/>
    <lineage>
        <taxon>unclassified sequences</taxon>
        <taxon>metagenomes</taxon>
        <taxon>ecological metagenomes</taxon>
    </lineage>
</organism>
<dbReference type="AlphaFoldDB" id="A0A6J6IPN1"/>
<evidence type="ECO:0000313" key="3">
    <source>
        <dbReference type="EMBL" id="CAB4917274.1"/>
    </source>
</evidence>
<dbReference type="EMBL" id="CAFBMO010000087">
    <property type="protein sequence ID" value="CAB4917274.1"/>
    <property type="molecule type" value="Genomic_DNA"/>
</dbReference>
<accession>A0A6J6IPN1</accession>
<dbReference type="EMBL" id="CAEZVB010000069">
    <property type="protein sequence ID" value="CAB4626591.1"/>
    <property type="molecule type" value="Genomic_DNA"/>
</dbReference>
<proteinExistence type="predicted"/>
<dbReference type="Pfam" id="PF07987">
    <property type="entry name" value="DUF1775"/>
    <property type="match status" value="1"/>
</dbReference>
<evidence type="ECO:0000313" key="2">
    <source>
        <dbReference type="EMBL" id="CAB4626591.1"/>
    </source>
</evidence>
<dbReference type="Gene3D" id="2.60.40.2230">
    <property type="entry name" value="Uncharacterised protein YcnI-like PF07987, DUF1775"/>
    <property type="match status" value="1"/>
</dbReference>
<evidence type="ECO:0000259" key="1">
    <source>
        <dbReference type="Pfam" id="PF07987"/>
    </source>
</evidence>
<protein>
    <submittedName>
        <fullName evidence="2">Unannotated protein</fullName>
    </submittedName>
</protein>
<feature type="domain" description="YncI copper-binding" evidence="1">
    <location>
        <begin position="36"/>
        <end position="89"/>
    </location>
</feature>
<reference evidence="2" key="1">
    <citation type="submission" date="2020-05" db="EMBL/GenBank/DDBJ databases">
        <authorList>
            <person name="Chiriac C."/>
            <person name="Salcher M."/>
            <person name="Ghai R."/>
            <person name="Kavagutti S V."/>
        </authorList>
    </citation>
    <scope>NUCLEOTIDE SEQUENCE</scope>
</reference>
<dbReference type="InterPro" id="IPR038507">
    <property type="entry name" value="YcnI-like_sf"/>
</dbReference>
<sequence length="242" mass="24782">MRNNVQKTAVHSIAVAGALIVGAVVLANPASAHMGVDVHGATMTAGKGATIFLRPGHGCDGDATNTITVEIPSGVTGVKPQQKAGWDTAFDGKTITWSGGALPDSQFDDFGIKLTWPKLDAAVKSQAIYFKTVQICNPEIKVATQGKTATVTGELPSYAGKKVSLFVNDIPLTKNDVTVGQDGSFTIKTTTAKIPTGSDVQAKIKGVLVGNSVAGQDAWIDIPVPGSTASLASPAPSVTITA</sequence>
<name>A0A6J6IPN1_9ZZZZ</name>